<dbReference type="EMBL" id="NTFS01000003">
    <property type="protein sequence ID" value="PAX60680.1"/>
    <property type="molecule type" value="Genomic_DNA"/>
</dbReference>
<keyword evidence="1" id="KW-0812">Transmembrane</keyword>
<dbReference type="NCBIfam" id="TIGR02532">
    <property type="entry name" value="IV_pilin_GFxxxE"/>
    <property type="match status" value="1"/>
</dbReference>
<reference evidence="2 3" key="1">
    <citation type="submission" date="2017-08" db="EMBL/GenBank/DDBJ databases">
        <title>Draft genome sequence of filamentous cyanobacterium Calothrix elsteri CCALA 953.</title>
        <authorList>
            <person name="Gagunashvili A.N."/>
            <person name="Elster J."/>
            <person name="Andresson O.S."/>
        </authorList>
    </citation>
    <scope>NUCLEOTIDE SEQUENCE [LARGE SCALE GENOMIC DNA]</scope>
    <source>
        <strain evidence="2 3">CCALA 953</strain>
    </source>
</reference>
<dbReference type="Proteomes" id="UP000218238">
    <property type="component" value="Unassembled WGS sequence"/>
</dbReference>
<evidence type="ECO:0000313" key="3">
    <source>
        <dbReference type="Proteomes" id="UP000218238"/>
    </source>
</evidence>
<sequence>MMTKKSASQKKINLSQFRGTVKHHKQSQQDGFTIIESLMAIIVVTILMIAIAPAIALSVANRVQARRIEFGTQAARAYVDGVRSQVIAAPLDTASMTPSAPTSATSLNCSANSYCTSTATSTTPTNLYCIDGNADGSCTNTQPRDMIIQAFRFNGNNTTATTGYSLGVRIYRADAFSDATALTSNPIQSPVGIGSRKAPLVIMTTEINDAIPKYGDFCDRTNAGLSATDANRGCN</sequence>
<proteinExistence type="predicted"/>
<feature type="transmembrane region" description="Helical" evidence="1">
    <location>
        <begin position="38"/>
        <end position="60"/>
    </location>
</feature>
<keyword evidence="3" id="KW-1185">Reference proteome</keyword>
<organism evidence="2 3">
    <name type="scientific">Brunnivagina elsteri CCALA 953</name>
    <dbReference type="NCBI Taxonomy" id="987040"/>
    <lineage>
        <taxon>Bacteria</taxon>
        <taxon>Bacillati</taxon>
        <taxon>Cyanobacteriota</taxon>
        <taxon>Cyanophyceae</taxon>
        <taxon>Nostocales</taxon>
        <taxon>Calotrichaceae</taxon>
        <taxon>Brunnivagina</taxon>
    </lineage>
</organism>
<comment type="caution">
    <text evidence="2">The sequence shown here is derived from an EMBL/GenBank/DDBJ whole genome shotgun (WGS) entry which is preliminary data.</text>
</comment>
<accession>A0A2A2TQF6</accession>
<evidence type="ECO:0000313" key="2">
    <source>
        <dbReference type="EMBL" id="PAX60680.1"/>
    </source>
</evidence>
<evidence type="ECO:0000256" key="1">
    <source>
        <dbReference type="SAM" id="Phobius"/>
    </source>
</evidence>
<protein>
    <submittedName>
        <fullName evidence="2">Prepilin-type cleavage/methylation domain-containing protein</fullName>
    </submittedName>
</protein>
<dbReference type="OrthoDB" id="468208at2"/>
<keyword evidence="1" id="KW-0472">Membrane</keyword>
<dbReference type="AlphaFoldDB" id="A0A2A2TQF6"/>
<gene>
    <name evidence="2" type="ORF">CK510_00655</name>
</gene>
<keyword evidence="1" id="KW-1133">Transmembrane helix</keyword>
<dbReference type="InterPro" id="IPR012902">
    <property type="entry name" value="N_methyl_site"/>
</dbReference>
<dbReference type="NCBIfam" id="NF038303">
    <property type="entry name" value="EPS_HpsB"/>
    <property type="match status" value="1"/>
</dbReference>
<name>A0A2A2TQF6_9CYAN</name>